<comment type="caution">
    <text evidence="2">The sequence shown here is derived from an EMBL/GenBank/DDBJ whole genome shotgun (WGS) entry which is preliminary data.</text>
</comment>
<dbReference type="Proteomes" id="UP000587586">
    <property type="component" value="Unassembled WGS sequence"/>
</dbReference>
<dbReference type="EMBL" id="BLXZ01000004">
    <property type="protein sequence ID" value="GFO68776.1"/>
    <property type="molecule type" value="Genomic_DNA"/>
</dbReference>
<sequence length="70" mass="7940">MGPLQNNGGAAAVKFIIDNTFPRWDFYFFPDQENKWDVGLKENTAYISDKKTYELSPPNGPLSPRSPLFS</sequence>
<evidence type="ECO:0000313" key="3">
    <source>
        <dbReference type="Proteomes" id="UP000587586"/>
    </source>
</evidence>
<dbReference type="AlphaFoldDB" id="A0A6V8N876"/>
<evidence type="ECO:0000313" key="2">
    <source>
        <dbReference type="EMBL" id="GFO68776.1"/>
    </source>
</evidence>
<name>A0A6V8N876_9BACT</name>
<feature type="region of interest" description="Disordered" evidence="1">
    <location>
        <begin position="51"/>
        <end position="70"/>
    </location>
</feature>
<accession>A0A6V8N876</accession>
<proteinExistence type="predicted"/>
<keyword evidence="3" id="KW-1185">Reference proteome</keyword>
<gene>
    <name evidence="2" type="ORF">GMLC_23550</name>
</gene>
<protein>
    <submittedName>
        <fullName evidence="2">Uncharacterized protein</fullName>
    </submittedName>
</protein>
<organism evidence="2 3">
    <name type="scientific">Geomonas limicola</name>
    <dbReference type="NCBI Taxonomy" id="2740186"/>
    <lineage>
        <taxon>Bacteria</taxon>
        <taxon>Pseudomonadati</taxon>
        <taxon>Thermodesulfobacteriota</taxon>
        <taxon>Desulfuromonadia</taxon>
        <taxon>Geobacterales</taxon>
        <taxon>Geobacteraceae</taxon>
        <taxon>Geomonas</taxon>
    </lineage>
</organism>
<reference evidence="3" key="1">
    <citation type="submission" date="2020-06" db="EMBL/GenBank/DDBJ databases">
        <title>Draft genomic sequecing of Geomonas sp. Red745.</title>
        <authorList>
            <person name="Itoh H."/>
            <person name="Xu Z.X."/>
            <person name="Ushijima N."/>
            <person name="Masuda Y."/>
            <person name="Shiratori Y."/>
            <person name="Senoo K."/>
        </authorList>
    </citation>
    <scope>NUCLEOTIDE SEQUENCE [LARGE SCALE GENOMIC DNA]</scope>
    <source>
        <strain evidence="3">Red745</strain>
    </source>
</reference>
<evidence type="ECO:0000256" key="1">
    <source>
        <dbReference type="SAM" id="MobiDB-lite"/>
    </source>
</evidence>